<keyword evidence="1" id="KW-0378">Hydrolase</keyword>
<dbReference type="SMART" id="SM00490">
    <property type="entry name" value="HELICc"/>
    <property type="match status" value="1"/>
</dbReference>
<dbReference type="CDD" id="cd18793">
    <property type="entry name" value="SF2_C_SNF"/>
    <property type="match status" value="1"/>
</dbReference>
<dbReference type="GO" id="GO:0005524">
    <property type="term" value="F:ATP binding"/>
    <property type="evidence" value="ECO:0007669"/>
    <property type="project" value="InterPro"/>
</dbReference>
<keyword evidence="7" id="KW-1185">Reference proteome</keyword>
<evidence type="ECO:0000313" key="6">
    <source>
        <dbReference type="EMBL" id="ATB45215.1"/>
    </source>
</evidence>
<name>A0A250JMY5_9BACT</name>
<dbReference type="Gene3D" id="3.40.50.300">
    <property type="entry name" value="P-loop containing nucleotide triphosphate hydrolases"/>
    <property type="match status" value="1"/>
</dbReference>
<organism evidence="6 7">
    <name type="scientific">Corallococcus macrosporus DSM 14697</name>
    <dbReference type="NCBI Taxonomy" id="1189310"/>
    <lineage>
        <taxon>Bacteria</taxon>
        <taxon>Pseudomonadati</taxon>
        <taxon>Myxococcota</taxon>
        <taxon>Myxococcia</taxon>
        <taxon>Myxococcales</taxon>
        <taxon>Cystobacterineae</taxon>
        <taxon>Myxococcaceae</taxon>
        <taxon>Corallococcus</taxon>
    </lineage>
</organism>
<dbReference type="InterPro" id="IPR007527">
    <property type="entry name" value="Znf_SWIM"/>
</dbReference>
<dbReference type="InterPro" id="IPR027417">
    <property type="entry name" value="P-loop_NTPase"/>
</dbReference>
<keyword evidence="2" id="KW-0479">Metal-binding</keyword>
<dbReference type="InterPro" id="IPR001650">
    <property type="entry name" value="Helicase_C-like"/>
</dbReference>
<evidence type="ECO:0000259" key="4">
    <source>
        <dbReference type="PROSITE" id="PS51192"/>
    </source>
</evidence>
<sequence length="1289" mass="139098">MSDVATVDVRSSLEKWLTDALLREEAGEGLYEQGADLLARKRVRTVQTRGDVVEGTVAAGSLGPYSVRLSASGEGEVFSCACADFDEALFCKHVVAVGLAWLRQSADAPAAGRPSTSDALRAWMEAHQVAHAGQVPISALIPHLPGELLRHGALQRLSSTSLWSVLATEALKRNLNAHHRALLEDAAWDYLNREAERVRRGVAREQDAAPRPPPTDLRLKPLMEALVRERGRLRARVPPRVLEAPPAILLRERPARLLVSEADASKVAHLLTDAQFGGVVLELHPLLDGGAGVHCRCARDGAGACVHALTALDAVLDSLTQKSEAARNARLAELLYDVPGQHILQALEVASLPAREDDAPALESQVSFRLERGSLLPYSLRAYLHRPTKTGRLSKGTQVGWRERQDALAQLTAPGEREALALTEASASLASSGFSFNPAAEEGHWVLMLQALRALAQSARLHLAERPDVPLQVREAPLGFLFEEEGDEGTLWVRPAVEGAPVQVADLHPPTSAARTTHPWLLVERELPRVTLLTVSPEAGALLSTLREVGARLPSATRGDLLTRLSGLEARVPLTLPPSMEGTEVAPERGLWVRLRPVGEEALEGTVLVRPLREGPLLAPGEGAPVVRGVRGRERVRVARDLEAERAEAAGLLERLGLPPGAHRFTRGDVASSLALLEALEPLAGEEVRVEWAQQPWRVSGTPGAAALRVRVASGRDWFGVEGELKVDGERVALAVLLEAVRRRSQYVRLGPGHWMRLTDALRERLAPLADLSHPTRKGLEVSTAAAPVLDGLAEAGARVQAPPDWRKLATRIREAQATKVAVPRKLKAGLRDYQREGFVWLSRLAAWGGGACLADDMGLGKTLQALALLLHRAAEGPALVVAPTSVCFNWEREAARFAPALRVHAYRESDREALLEALGPGDVLVASYGLVVQDAKRFAKVDFATLVVDEAQAVKNPDTARARALRAVKASARVALTGTPVENRLSELWSLYALLFPGLLGSRESFRARFAAPIERDKDAGARDSLARVVRPFLLRRTKAEVARELPARIETVVPVALSAGERRLYDDVRLAALAQVGDSPAGDQRFALLAALTRLRLAACHPRLVDADSVLPSSKLERLLELVDTVRASGSRALVFSQFVKHLALAREALEARGVAMQYLDGQTPPAERQARVEAFQQGQGELFLISLKAGGTGLNLTAADHVIHLDPWWNPAVEDQATDRAHRIGQTRPVTVSRLVSQGTLEEAILALHAEKRELADSLLSGADGGAALSPEQLLALLRFGAAGGA</sequence>
<dbReference type="RefSeq" id="WP_239989333.1">
    <property type="nucleotide sequence ID" value="NZ_CP022203.1"/>
</dbReference>
<keyword evidence="6" id="KW-0547">Nucleotide-binding</keyword>
<dbReference type="PROSITE" id="PS51192">
    <property type="entry name" value="HELICASE_ATP_BIND_1"/>
    <property type="match status" value="1"/>
</dbReference>
<dbReference type="InterPro" id="IPR014001">
    <property type="entry name" value="Helicase_ATP-bd"/>
</dbReference>
<protein>
    <submittedName>
        <fullName evidence="6">Helicase SNF2</fullName>
    </submittedName>
</protein>
<dbReference type="InterPro" id="IPR038718">
    <property type="entry name" value="SNF2-like_sf"/>
</dbReference>
<evidence type="ECO:0000256" key="1">
    <source>
        <dbReference type="ARBA" id="ARBA00022801"/>
    </source>
</evidence>
<dbReference type="Pfam" id="PF00271">
    <property type="entry name" value="Helicase_C"/>
    <property type="match status" value="1"/>
</dbReference>
<dbReference type="Proteomes" id="UP000217343">
    <property type="component" value="Chromosome"/>
</dbReference>
<evidence type="ECO:0000313" key="7">
    <source>
        <dbReference type="Proteomes" id="UP000217343"/>
    </source>
</evidence>
<dbReference type="GO" id="GO:0008270">
    <property type="term" value="F:zinc ion binding"/>
    <property type="evidence" value="ECO:0007669"/>
    <property type="project" value="UniProtKB-KW"/>
</dbReference>
<dbReference type="PANTHER" id="PTHR10799">
    <property type="entry name" value="SNF2/RAD54 HELICASE FAMILY"/>
    <property type="match status" value="1"/>
</dbReference>
<dbReference type="PROSITE" id="PS50966">
    <property type="entry name" value="ZF_SWIM"/>
    <property type="match status" value="1"/>
</dbReference>
<evidence type="ECO:0000259" key="3">
    <source>
        <dbReference type="PROSITE" id="PS50966"/>
    </source>
</evidence>
<feature type="domain" description="SWIM-type" evidence="3">
    <location>
        <begin position="65"/>
        <end position="102"/>
    </location>
</feature>
<feature type="domain" description="Helicase C-terminal" evidence="5">
    <location>
        <begin position="1117"/>
        <end position="1281"/>
    </location>
</feature>
<dbReference type="GO" id="GO:0016787">
    <property type="term" value="F:hydrolase activity"/>
    <property type="evidence" value="ECO:0007669"/>
    <property type="project" value="UniProtKB-KW"/>
</dbReference>
<dbReference type="GO" id="GO:0004386">
    <property type="term" value="F:helicase activity"/>
    <property type="evidence" value="ECO:0007669"/>
    <property type="project" value="UniProtKB-KW"/>
</dbReference>
<reference evidence="6 7" key="1">
    <citation type="submission" date="2017-06" db="EMBL/GenBank/DDBJ databases">
        <title>Sequencing and comparative analysis of myxobacterial genomes.</title>
        <authorList>
            <person name="Rupp O."/>
            <person name="Goesmann A."/>
            <person name="Sogaard-Andersen L."/>
        </authorList>
    </citation>
    <scope>NUCLEOTIDE SEQUENCE [LARGE SCALE GENOMIC DNA]</scope>
    <source>
        <strain evidence="6 7">DSM 14697</strain>
    </source>
</reference>
<keyword evidence="6" id="KW-0067">ATP-binding</keyword>
<keyword evidence="2" id="KW-0863">Zinc-finger</keyword>
<gene>
    <name evidence="6" type="ORF">MYMAC_000800</name>
</gene>
<evidence type="ECO:0000259" key="5">
    <source>
        <dbReference type="PROSITE" id="PS51194"/>
    </source>
</evidence>
<evidence type="ECO:0000256" key="2">
    <source>
        <dbReference type="PROSITE-ProRule" id="PRU00325"/>
    </source>
</evidence>
<feature type="domain" description="Helicase ATP-binding" evidence="4">
    <location>
        <begin position="843"/>
        <end position="999"/>
    </location>
</feature>
<keyword evidence="2" id="KW-0862">Zinc</keyword>
<keyword evidence="6" id="KW-0347">Helicase</keyword>
<dbReference type="KEGG" id="mmas:MYMAC_000800"/>
<dbReference type="InterPro" id="IPR049730">
    <property type="entry name" value="SNF2/RAD54-like_C"/>
</dbReference>
<dbReference type="EMBL" id="CP022203">
    <property type="protein sequence ID" value="ATB45215.1"/>
    <property type="molecule type" value="Genomic_DNA"/>
</dbReference>
<accession>A0A250JMY5</accession>
<dbReference type="Gene3D" id="3.40.50.10810">
    <property type="entry name" value="Tandem AAA-ATPase domain"/>
    <property type="match status" value="1"/>
</dbReference>
<dbReference type="Pfam" id="PF00176">
    <property type="entry name" value="SNF2-rel_dom"/>
    <property type="match status" value="1"/>
</dbReference>
<dbReference type="SUPFAM" id="SSF52540">
    <property type="entry name" value="P-loop containing nucleoside triphosphate hydrolases"/>
    <property type="match status" value="2"/>
</dbReference>
<proteinExistence type="predicted"/>
<dbReference type="PROSITE" id="PS51194">
    <property type="entry name" value="HELICASE_CTER"/>
    <property type="match status" value="1"/>
</dbReference>
<dbReference type="SMART" id="SM00487">
    <property type="entry name" value="DEXDc"/>
    <property type="match status" value="1"/>
</dbReference>
<dbReference type="InterPro" id="IPR000330">
    <property type="entry name" value="SNF2_N"/>
</dbReference>